<keyword evidence="2" id="KW-1185">Reference proteome</keyword>
<evidence type="ECO:0000313" key="2">
    <source>
        <dbReference type="Proteomes" id="UP000031982"/>
    </source>
</evidence>
<evidence type="ECO:0000313" key="1">
    <source>
        <dbReference type="EMBL" id="KIL80746.1"/>
    </source>
</evidence>
<gene>
    <name evidence="1" type="ORF">SD77_0594</name>
</gene>
<dbReference type="InterPro" id="IPR010022">
    <property type="entry name" value="XkdX"/>
</dbReference>
<accession>A0ABR5B295</accession>
<name>A0ABR5B295_BACBA</name>
<organism evidence="1 2">
    <name type="scientific">Bacillus badius</name>
    <dbReference type="NCBI Taxonomy" id="1455"/>
    <lineage>
        <taxon>Bacteria</taxon>
        <taxon>Bacillati</taxon>
        <taxon>Bacillota</taxon>
        <taxon>Bacilli</taxon>
        <taxon>Bacillales</taxon>
        <taxon>Bacillaceae</taxon>
        <taxon>Pseudobacillus</taxon>
    </lineage>
</organism>
<reference evidence="1 2" key="1">
    <citation type="submission" date="2015-01" db="EMBL/GenBank/DDBJ databases">
        <title>Genome Assembly of Bacillus badius MTCC 1458.</title>
        <authorList>
            <person name="Verma A."/>
            <person name="Khatri I."/>
            <person name="Mual P."/>
            <person name="Subramanian S."/>
            <person name="Krishnamurthi S."/>
        </authorList>
    </citation>
    <scope>NUCLEOTIDE SEQUENCE [LARGE SCALE GENOMIC DNA]</scope>
    <source>
        <strain evidence="1 2">MTCC 1458</strain>
    </source>
</reference>
<dbReference type="Pfam" id="PF09693">
    <property type="entry name" value="Phage_XkdX"/>
    <property type="match status" value="1"/>
</dbReference>
<dbReference type="EMBL" id="JXLP01000001">
    <property type="protein sequence ID" value="KIL80746.1"/>
    <property type="molecule type" value="Genomic_DNA"/>
</dbReference>
<proteinExistence type="predicted"/>
<protein>
    <recommendedName>
        <fullName evidence="3">XkdX family protein</fullName>
    </recommendedName>
</protein>
<sequence length="53" mass="6219">MNFWQWAYKNQYADKEDLRAAVALNDLTTEEYKQLTDEVYKSEQDGGRADVAE</sequence>
<dbReference type="Proteomes" id="UP000031982">
    <property type="component" value="Unassembled WGS sequence"/>
</dbReference>
<dbReference type="RefSeq" id="WP_082040166.1">
    <property type="nucleotide sequence ID" value="NZ_JARTHD010000006.1"/>
</dbReference>
<evidence type="ECO:0008006" key="3">
    <source>
        <dbReference type="Google" id="ProtNLM"/>
    </source>
</evidence>
<comment type="caution">
    <text evidence="1">The sequence shown here is derived from an EMBL/GenBank/DDBJ whole genome shotgun (WGS) entry which is preliminary data.</text>
</comment>